<reference evidence="3" key="1">
    <citation type="submission" date="2017-08" db="EMBL/GenBank/DDBJ databases">
        <authorList>
            <person name="Varghese N."/>
            <person name="Submissions S."/>
        </authorList>
    </citation>
    <scope>NUCLEOTIDE SEQUENCE [LARGE SCALE GENOMIC DNA]</scope>
    <source>
        <strain evidence="3">AP-Melu-1000-B4</strain>
    </source>
</reference>
<feature type="transmembrane region" description="Helical" evidence="1">
    <location>
        <begin position="177"/>
        <end position="196"/>
    </location>
</feature>
<dbReference type="Proteomes" id="UP000218069">
    <property type="component" value="Unassembled WGS sequence"/>
</dbReference>
<keyword evidence="1" id="KW-0812">Transmembrane</keyword>
<keyword evidence="1" id="KW-0472">Membrane</keyword>
<evidence type="ECO:0000313" key="3">
    <source>
        <dbReference type="Proteomes" id="UP000218069"/>
    </source>
</evidence>
<dbReference type="AlphaFoldDB" id="A0A240E380"/>
<protein>
    <submittedName>
        <fullName evidence="2">Uncharacterized protein</fullName>
    </submittedName>
</protein>
<feature type="transmembrane region" description="Helical" evidence="1">
    <location>
        <begin position="100"/>
        <end position="122"/>
    </location>
</feature>
<name>A0A240E380_9BURK</name>
<feature type="transmembrane region" description="Helical" evidence="1">
    <location>
        <begin position="12"/>
        <end position="29"/>
    </location>
</feature>
<gene>
    <name evidence="2" type="ORF">SAMN06295945_1701</name>
</gene>
<keyword evidence="3" id="KW-1185">Reference proteome</keyword>
<dbReference type="EMBL" id="OANS01000004">
    <property type="protein sequence ID" value="SNX29330.1"/>
    <property type="molecule type" value="Genomic_DNA"/>
</dbReference>
<feature type="transmembrane region" description="Helical" evidence="1">
    <location>
        <begin position="134"/>
        <end position="165"/>
    </location>
</feature>
<evidence type="ECO:0000256" key="1">
    <source>
        <dbReference type="SAM" id="Phobius"/>
    </source>
</evidence>
<feature type="transmembrane region" description="Helical" evidence="1">
    <location>
        <begin position="41"/>
        <end position="61"/>
    </location>
</feature>
<proteinExistence type="predicted"/>
<evidence type="ECO:0000313" key="2">
    <source>
        <dbReference type="EMBL" id="SNX29330.1"/>
    </source>
</evidence>
<organism evidence="2 3">
    <name type="scientific">Polynucleobacter meluiroseus</name>
    <dbReference type="NCBI Taxonomy" id="1938814"/>
    <lineage>
        <taxon>Bacteria</taxon>
        <taxon>Pseudomonadati</taxon>
        <taxon>Pseudomonadota</taxon>
        <taxon>Betaproteobacteria</taxon>
        <taxon>Burkholderiales</taxon>
        <taxon>Burkholderiaceae</taxon>
        <taxon>Polynucleobacter</taxon>
    </lineage>
</organism>
<sequence length="212" mass="23742">MNIQLESIMQTSAMLEMSLTCAVIAIWFIQQCLQEKMPFALRVALALIVGNLFFWPLGLSLELPLAAYVRGATGDLSVVTSLLLWSAFLTKTPGQPIPAGFKVCITLIALVFYPLALGYGMFDPYALGYSSMSLLLAVLVFALIWALVGWIGGVWILALAILAWSTHWHESRNLWDYLMDPFLAIWACFSLIFAVFRRRHQRARSGYLFRAG</sequence>
<accession>A0A240E380</accession>
<feature type="transmembrane region" description="Helical" evidence="1">
    <location>
        <begin position="68"/>
        <end position="88"/>
    </location>
</feature>
<dbReference type="RefSeq" id="WP_207760247.1">
    <property type="nucleotide sequence ID" value="NZ_OANS01000004.1"/>
</dbReference>
<keyword evidence="1" id="KW-1133">Transmembrane helix</keyword>